<keyword evidence="6" id="KW-0413">Isomerase</keyword>
<keyword evidence="4" id="KW-0676">Redox-active center</keyword>
<dbReference type="STRING" id="558155.SAMN04487911_13813"/>
<evidence type="ECO:0000256" key="3">
    <source>
        <dbReference type="ARBA" id="ARBA00023157"/>
    </source>
</evidence>
<dbReference type="Gene3D" id="3.40.30.10">
    <property type="entry name" value="Glutaredoxin"/>
    <property type="match status" value="1"/>
</dbReference>
<dbReference type="SUPFAM" id="SSF52833">
    <property type="entry name" value="Thioredoxin-like"/>
    <property type="match status" value="1"/>
</dbReference>
<feature type="domain" description="Thioredoxin" evidence="5">
    <location>
        <begin position="199"/>
        <end position="343"/>
    </location>
</feature>
<keyword evidence="2" id="KW-0201">Cytochrome c-type biogenesis</keyword>
<accession>A0A1M6M7Z9</accession>
<comment type="subcellular location">
    <subcellularLocation>
        <location evidence="1">Cell envelope</location>
    </subcellularLocation>
</comment>
<dbReference type="PANTHER" id="PTHR42852:SF6">
    <property type="entry name" value="THIOL:DISULFIDE INTERCHANGE PROTEIN DSBE"/>
    <property type="match status" value="1"/>
</dbReference>
<proteinExistence type="predicted"/>
<dbReference type="InterPro" id="IPR013740">
    <property type="entry name" value="Redoxin"/>
</dbReference>
<dbReference type="PROSITE" id="PS51257">
    <property type="entry name" value="PROKAR_LIPOPROTEIN"/>
    <property type="match status" value="1"/>
</dbReference>
<dbReference type="GO" id="GO:0016491">
    <property type="term" value="F:oxidoreductase activity"/>
    <property type="evidence" value="ECO:0007669"/>
    <property type="project" value="InterPro"/>
</dbReference>
<keyword evidence="7" id="KW-1185">Reference proteome</keyword>
<evidence type="ECO:0000256" key="1">
    <source>
        <dbReference type="ARBA" id="ARBA00004196"/>
    </source>
</evidence>
<evidence type="ECO:0000313" key="7">
    <source>
        <dbReference type="Proteomes" id="UP000184231"/>
    </source>
</evidence>
<dbReference type="GO" id="GO:0016853">
    <property type="term" value="F:isomerase activity"/>
    <property type="evidence" value="ECO:0007669"/>
    <property type="project" value="UniProtKB-KW"/>
</dbReference>
<reference evidence="6 7" key="1">
    <citation type="submission" date="2016-11" db="EMBL/GenBank/DDBJ databases">
        <authorList>
            <person name="Jaros S."/>
            <person name="Januszkiewicz K."/>
            <person name="Wedrychowicz H."/>
        </authorList>
    </citation>
    <scope>NUCLEOTIDE SEQUENCE [LARGE SCALE GENOMIC DNA]</scope>
    <source>
        <strain evidence="6 7">CGMCC 1.8863</strain>
    </source>
</reference>
<dbReference type="AlphaFoldDB" id="A0A1M6M7Z9"/>
<sequence length="343" mass="39272">MKNLFILGLMALLVSCKQEQPPKDYAVIHGTIENPKEGLKLRLYNPETSESMSIKVDENGQFRDTLKLELPVTYTSVYGEVFNLYLKNDMDVEINFDADKISESIVYKGKGKAENDFLKSKSKQVLNLFGKDYKIYLGLNQADFEARTNAFVNKIYSQLEEQQAVLGADFVDAEKKKIDAFKKDMTVQHVEQLKINEELAQGKPSPDFQDYLNYDGGTTSLKDLKGSYVYIDVWATWCVPCVYEIPFLKEVEKEFHGKNIKFVSISVDRKADEKKWRDMIKEKELGGVQLLADNETSSKFMTDYYIYGIPRFILLDPDGNIVSYDAPRPSMPELKDLISSLDI</sequence>
<dbReference type="InterPro" id="IPR050553">
    <property type="entry name" value="Thioredoxin_ResA/DsbE_sf"/>
</dbReference>
<dbReference type="PROSITE" id="PS51352">
    <property type="entry name" value="THIOREDOXIN_2"/>
    <property type="match status" value="1"/>
</dbReference>
<dbReference type="InterPro" id="IPR036249">
    <property type="entry name" value="Thioredoxin-like_sf"/>
</dbReference>
<dbReference type="RefSeq" id="WP_072765806.1">
    <property type="nucleotide sequence ID" value="NZ_FQYX01000038.1"/>
</dbReference>
<dbReference type="GO" id="GO:0030313">
    <property type="term" value="C:cell envelope"/>
    <property type="evidence" value="ECO:0007669"/>
    <property type="project" value="UniProtKB-SubCell"/>
</dbReference>
<protein>
    <submittedName>
        <fullName evidence="6">Thiol-disulfide isomerase or thioredoxin</fullName>
    </submittedName>
</protein>
<dbReference type="EMBL" id="FQYX01000038">
    <property type="protein sequence ID" value="SHJ79598.1"/>
    <property type="molecule type" value="Genomic_DNA"/>
</dbReference>
<dbReference type="InterPro" id="IPR013766">
    <property type="entry name" value="Thioredoxin_domain"/>
</dbReference>
<name>A0A1M6M7Z9_9FLAO</name>
<keyword evidence="3" id="KW-1015">Disulfide bond</keyword>
<dbReference type="Proteomes" id="UP000184231">
    <property type="component" value="Unassembled WGS sequence"/>
</dbReference>
<evidence type="ECO:0000256" key="2">
    <source>
        <dbReference type="ARBA" id="ARBA00022748"/>
    </source>
</evidence>
<gene>
    <name evidence="6" type="ORF">SAMN04487911_13813</name>
</gene>
<organism evidence="6 7">
    <name type="scientific">Arenibacter nanhaiticus</name>
    <dbReference type="NCBI Taxonomy" id="558155"/>
    <lineage>
        <taxon>Bacteria</taxon>
        <taxon>Pseudomonadati</taxon>
        <taxon>Bacteroidota</taxon>
        <taxon>Flavobacteriia</taxon>
        <taxon>Flavobacteriales</taxon>
        <taxon>Flavobacteriaceae</taxon>
        <taxon>Arenibacter</taxon>
    </lineage>
</organism>
<dbReference type="PANTHER" id="PTHR42852">
    <property type="entry name" value="THIOL:DISULFIDE INTERCHANGE PROTEIN DSBE"/>
    <property type="match status" value="1"/>
</dbReference>
<dbReference type="Pfam" id="PF08534">
    <property type="entry name" value="Redoxin"/>
    <property type="match status" value="1"/>
</dbReference>
<evidence type="ECO:0000313" key="6">
    <source>
        <dbReference type="EMBL" id="SHJ79598.1"/>
    </source>
</evidence>
<dbReference type="CDD" id="cd02966">
    <property type="entry name" value="TlpA_like_family"/>
    <property type="match status" value="1"/>
</dbReference>
<evidence type="ECO:0000259" key="5">
    <source>
        <dbReference type="PROSITE" id="PS51352"/>
    </source>
</evidence>
<dbReference type="OrthoDB" id="743079at2"/>
<evidence type="ECO:0000256" key="4">
    <source>
        <dbReference type="ARBA" id="ARBA00023284"/>
    </source>
</evidence>
<dbReference type="GO" id="GO:0017004">
    <property type="term" value="P:cytochrome complex assembly"/>
    <property type="evidence" value="ECO:0007669"/>
    <property type="project" value="UniProtKB-KW"/>
</dbReference>